<dbReference type="Proteomes" id="UP000000268">
    <property type="component" value="Plasmid pREB7"/>
</dbReference>
<dbReference type="AlphaFoldDB" id="A8ZQN3"/>
<dbReference type="InterPro" id="IPR002636">
    <property type="entry name" value="DUF29"/>
</dbReference>
<dbReference type="EMBL" id="CP000844">
    <property type="protein sequence ID" value="ABW33319.1"/>
    <property type="molecule type" value="Genomic_DNA"/>
</dbReference>
<name>A8ZQN3_ACAM1</name>
<dbReference type="RefSeq" id="WP_012168384.1">
    <property type="nucleotide sequence ID" value="NC_009932.1"/>
</dbReference>
<evidence type="ECO:0000313" key="1">
    <source>
        <dbReference type="EMBL" id="ABW33319.1"/>
    </source>
</evidence>
<proteinExistence type="predicted"/>
<accession>A8ZQN3</accession>
<dbReference type="PANTHER" id="PTHR34235">
    <property type="entry name" value="SLR1203 PROTEIN-RELATED"/>
    <property type="match status" value="1"/>
</dbReference>
<keyword evidence="2" id="KW-1185">Reference proteome</keyword>
<dbReference type="OrthoDB" id="5769308at2"/>
<gene>
    <name evidence="1" type="ordered locus">AM1_G0139</name>
</gene>
<dbReference type="KEGG" id="amr:AM1_G0139"/>
<reference evidence="1 2" key="1">
    <citation type="journal article" date="2008" name="Proc. Natl. Acad. Sci. U.S.A.">
        <title>Niche adaptation and genome expansion in the chlorophyll d-producing cyanobacterium Acaryochloris marina.</title>
        <authorList>
            <person name="Swingley W.D."/>
            <person name="Chen M."/>
            <person name="Cheung P.C."/>
            <person name="Conrad A.L."/>
            <person name="Dejesa L.C."/>
            <person name="Hao J."/>
            <person name="Honchak B.M."/>
            <person name="Karbach L.E."/>
            <person name="Kurdoglu A."/>
            <person name="Lahiri S."/>
            <person name="Mastrian S.D."/>
            <person name="Miyashita H."/>
            <person name="Page L."/>
            <person name="Ramakrishna P."/>
            <person name="Satoh S."/>
            <person name="Sattley W.M."/>
            <person name="Shimada Y."/>
            <person name="Taylor H.L."/>
            <person name="Tomo T."/>
            <person name="Tsuchiya T."/>
            <person name="Wang Z.T."/>
            <person name="Raymond J."/>
            <person name="Mimuro M."/>
            <person name="Blankenship R.E."/>
            <person name="Touchman J.W."/>
        </authorList>
    </citation>
    <scope>NUCLEOTIDE SEQUENCE [LARGE SCALE GENOMIC DNA]</scope>
    <source>
        <strain evidence="2">MBIC 11017</strain>
        <plasmid evidence="2">Plasmid pREB7</plasmid>
    </source>
</reference>
<dbReference type="HOGENOM" id="CLU_116670_0_1_3"/>
<evidence type="ECO:0000313" key="2">
    <source>
        <dbReference type="Proteomes" id="UP000000268"/>
    </source>
</evidence>
<dbReference type="eggNOG" id="COG2442">
    <property type="taxonomic scope" value="Bacteria"/>
</dbReference>
<evidence type="ECO:0008006" key="3">
    <source>
        <dbReference type="Google" id="ProtNLM"/>
    </source>
</evidence>
<protein>
    <recommendedName>
        <fullName evidence="3">DUF29 domain-containing protein</fullName>
    </recommendedName>
</protein>
<geneLocation type="plasmid" evidence="1 2">
    <name>pREB7</name>
</geneLocation>
<dbReference type="Pfam" id="PF01724">
    <property type="entry name" value="DUF29"/>
    <property type="match status" value="1"/>
</dbReference>
<dbReference type="Gene3D" id="1.20.1220.20">
    <property type="entry name" value="Uncharcterised protein PF01724"/>
    <property type="match status" value="1"/>
</dbReference>
<dbReference type="PANTHER" id="PTHR34235:SF1">
    <property type="entry name" value="SLR0416 PROTEIN"/>
    <property type="match status" value="1"/>
</dbReference>
<organism evidence="1 2">
    <name type="scientific">Acaryochloris marina (strain MBIC 11017)</name>
    <dbReference type="NCBI Taxonomy" id="329726"/>
    <lineage>
        <taxon>Bacteria</taxon>
        <taxon>Bacillati</taxon>
        <taxon>Cyanobacteriota</taxon>
        <taxon>Cyanophyceae</taxon>
        <taxon>Acaryochloridales</taxon>
        <taxon>Acaryochloridaceae</taxon>
        <taxon>Acaryochloris</taxon>
    </lineage>
</organism>
<keyword evidence="1" id="KW-0614">Plasmid</keyword>
<sequence length="148" mass="17703">MTTNTRTLYDRDVVEWADRQAQLLRDGRFDLLDLENLIEEVEDVGNRHRDKVKSQLKRMLWHLLKIKYQPSKHTDSWDITIVDAANQIKDEFEDRPSLRRHLEESFDLCYKRARRDAANETRLDISTFPMQCPESIRVKAWELINSDD</sequence>